<proteinExistence type="inferred from homology"/>
<dbReference type="InterPro" id="IPR048348">
    <property type="entry name" value="CCDC22_CC"/>
</dbReference>
<evidence type="ECO:0000259" key="4">
    <source>
        <dbReference type="Pfam" id="PF21674"/>
    </source>
</evidence>
<evidence type="ECO:0000313" key="5">
    <source>
        <dbReference type="EMBL" id="NDV30279.1"/>
    </source>
</evidence>
<evidence type="ECO:0008006" key="6">
    <source>
        <dbReference type="Google" id="ProtNLM"/>
    </source>
</evidence>
<name>A0A6B2L011_9EUKA</name>
<dbReference type="Pfam" id="PF05667">
    <property type="entry name" value="CCDC22_CC"/>
    <property type="match status" value="1"/>
</dbReference>
<feature type="domain" description="CCDC22 coiled-coil" evidence="3">
    <location>
        <begin position="138"/>
        <end position="581"/>
    </location>
</feature>
<dbReference type="GO" id="GO:2000060">
    <property type="term" value="P:positive regulation of ubiquitin-dependent protein catabolic process"/>
    <property type="evidence" value="ECO:0007669"/>
    <property type="project" value="TreeGrafter"/>
</dbReference>
<protein>
    <recommendedName>
        <fullName evidence="6">Coiled-coil domain-containing protein 22 homolog</fullName>
    </recommendedName>
</protein>
<dbReference type="Pfam" id="PF21674">
    <property type="entry name" value="CCDC22_N"/>
    <property type="match status" value="1"/>
</dbReference>
<dbReference type="EMBL" id="GIBP01001310">
    <property type="protein sequence ID" value="NDV30279.1"/>
    <property type="molecule type" value="Transcribed_RNA"/>
</dbReference>
<evidence type="ECO:0000256" key="2">
    <source>
        <dbReference type="SAM" id="Coils"/>
    </source>
</evidence>
<evidence type="ECO:0000259" key="3">
    <source>
        <dbReference type="Pfam" id="PF05667"/>
    </source>
</evidence>
<dbReference type="InterPro" id="IPR048349">
    <property type="entry name" value="CCDC22_N"/>
</dbReference>
<organism evidence="5">
    <name type="scientific">Arcella intermedia</name>
    <dbReference type="NCBI Taxonomy" id="1963864"/>
    <lineage>
        <taxon>Eukaryota</taxon>
        <taxon>Amoebozoa</taxon>
        <taxon>Tubulinea</taxon>
        <taxon>Elardia</taxon>
        <taxon>Arcellinida</taxon>
        <taxon>Sphaerothecina</taxon>
        <taxon>Arcellidae</taxon>
        <taxon>Arcella</taxon>
    </lineage>
</organism>
<accession>A0A6B2L011</accession>
<feature type="domain" description="CCDC22 N-terminal" evidence="4">
    <location>
        <begin position="1"/>
        <end position="111"/>
    </location>
</feature>
<dbReference type="PANTHER" id="PTHR15668:SF4">
    <property type="entry name" value="COILED-COIL DOMAIN-CONTAINING PROTEIN 22"/>
    <property type="match status" value="1"/>
</dbReference>
<dbReference type="InterPro" id="IPR008530">
    <property type="entry name" value="CCDC22"/>
</dbReference>
<sequence length="616" mass="70822">MEEADQLILADLQSIGFALPPEVKGCSSFTAPLFVTCILKCLRMWERSREYLDKIPRQFQTSRAQKVNQANQIVKALKELGYTDDLSYHNLLYPNPLDTRRVLGWLLSQIPKETNVSDSTSALNQKMEDEIDFLMSNSCVWVPEFCNASLPRQQNFYKHTKLSTSSLYNPFTPVFYNNTKTPSQDQKTYFNSSMPLISSQTTRAGFACSVLEYNTRHFTDAQERDNEWNNLGLASGLSQGDYAKDKQRKILSRMADYIRSANAANKNNDAQSMDNLMKAIGQKGEDNRIDRDTKFRKDEKEVEEKGVTEEELAKIREKEKEDIEKALASLEAKIAQGEQFIQVASTEILQLTAALQKEAEKTAELKKKFQDVKQTVDLLANAEENIESLKEKANASKLRLLEIANKWEEIRAPLVEQFRSLKDQYSKREVEIAKKLEEIKQMREEIKGFKSTLQKKDEKHKQLLEILKGVPKENRANYTNKILVLVGGVKKQRVEISKILVDMRNVQKEINMISEKLNRTFAVVEEMIFQDAKKDPTGAQTYKVVARLNDIFKELIEVVTKTGQTANLSLHLTDKIDKLQTRTTALNMQQMEDDLKQVKEENAKLQEKIKEFKKKD</sequence>
<keyword evidence="2" id="KW-0175">Coiled coil</keyword>
<dbReference type="PANTHER" id="PTHR15668">
    <property type="entry name" value="JM1 PROTEIN"/>
    <property type="match status" value="1"/>
</dbReference>
<dbReference type="AlphaFoldDB" id="A0A6B2L011"/>
<evidence type="ECO:0000256" key="1">
    <source>
        <dbReference type="ARBA" id="ARBA00006438"/>
    </source>
</evidence>
<feature type="coiled-coil region" evidence="2">
    <location>
        <begin position="313"/>
        <end position="459"/>
    </location>
</feature>
<reference evidence="5" key="1">
    <citation type="journal article" date="2020" name="J. Eukaryot. Microbiol.">
        <title>De novo Sequencing, Assembly and Annotation of the Transcriptome for the Free-Living Testate Amoeba Arcella intermedia.</title>
        <authorList>
            <person name="Ribeiro G.M."/>
            <person name="Porfirio-Sousa A.L."/>
            <person name="Maurer-Alcala X.X."/>
            <person name="Katz L.A."/>
            <person name="Lahr D.J.G."/>
        </authorList>
    </citation>
    <scope>NUCLEOTIDE SEQUENCE</scope>
</reference>
<dbReference type="GO" id="GO:0097602">
    <property type="term" value="F:cullin family protein binding"/>
    <property type="evidence" value="ECO:0007669"/>
    <property type="project" value="TreeGrafter"/>
</dbReference>
<comment type="similarity">
    <text evidence="1">Belongs to the CCDC22 family.</text>
</comment>
<feature type="coiled-coil region" evidence="2">
    <location>
        <begin position="581"/>
        <end position="615"/>
    </location>
</feature>